<protein>
    <submittedName>
        <fullName evidence="7">Acyl-homoserine-lactone acylase</fullName>
    </submittedName>
</protein>
<name>A0A239KGV5_9SPHN</name>
<dbReference type="RefSeq" id="WP_245836884.1">
    <property type="nucleotide sequence ID" value="NZ_FZPA01000014.1"/>
</dbReference>
<keyword evidence="4" id="KW-0865">Zymogen</keyword>
<dbReference type="EMBL" id="FZPA01000014">
    <property type="protein sequence ID" value="SNT17401.1"/>
    <property type="molecule type" value="Genomic_DNA"/>
</dbReference>
<evidence type="ECO:0000256" key="1">
    <source>
        <dbReference type="ARBA" id="ARBA00006586"/>
    </source>
</evidence>
<accession>A0A239KGV5</accession>
<organism evidence="7 8">
    <name type="scientific">Sphingopyxis indica</name>
    <dbReference type="NCBI Taxonomy" id="436663"/>
    <lineage>
        <taxon>Bacteria</taxon>
        <taxon>Pseudomonadati</taxon>
        <taxon>Pseudomonadota</taxon>
        <taxon>Alphaproteobacteria</taxon>
        <taxon>Sphingomonadales</taxon>
        <taxon>Sphingomonadaceae</taxon>
        <taxon>Sphingopyxis</taxon>
    </lineage>
</organism>
<evidence type="ECO:0000256" key="4">
    <source>
        <dbReference type="ARBA" id="ARBA00023145"/>
    </source>
</evidence>
<dbReference type="Proteomes" id="UP000198339">
    <property type="component" value="Unassembled WGS sequence"/>
</dbReference>
<dbReference type="InterPro" id="IPR014395">
    <property type="entry name" value="Pen/GL7ACA/AHL_acylase"/>
</dbReference>
<dbReference type="InterPro" id="IPR023343">
    <property type="entry name" value="Penicillin_amidase_dom1"/>
</dbReference>
<dbReference type="GO" id="GO:0017000">
    <property type="term" value="P:antibiotic biosynthetic process"/>
    <property type="evidence" value="ECO:0007669"/>
    <property type="project" value="InterPro"/>
</dbReference>
<dbReference type="Gene3D" id="1.10.1400.10">
    <property type="match status" value="1"/>
</dbReference>
<feature type="binding site" evidence="6">
    <location>
        <position position="303"/>
    </location>
    <ligand>
        <name>Ca(2+)</name>
        <dbReference type="ChEBI" id="CHEBI:29108"/>
    </ligand>
</feature>
<dbReference type="Gene3D" id="3.60.20.10">
    <property type="entry name" value="Glutamine Phosphoribosylpyrophosphate, subunit 1, domain 1"/>
    <property type="match status" value="1"/>
</dbReference>
<keyword evidence="8" id="KW-1185">Reference proteome</keyword>
<comment type="cofactor">
    <cofactor evidence="6">
        <name>Ca(2+)</name>
        <dbReference type="ChEBI" id="CHEBI:29108"/>
    </cofactor>
    <text evidence="6">Binds 1 Ca(2+) ion per dimer.</text>
</comment>
<dbReference type="PANTHER" id="PTHR34218:SF3">
    <property type="entry name" value="ACYL-HOMOSERINE LACTONE ACYLASE PVDQ"/>
    <property type="match status" value="1"/>
</dbReference>
<dbReference type="Gene3D" id="2.30.120.10">
    <property type="match status" value="1"/>
</dbReference>
<feature type="active site" description="Nucleophile" evidence="5">
    <location>
        <position position="230"/>
    </location>
</feature>
<proteinExistence type="inferred from homology"/>
<dbReference type="InterPro" id="IPR043146">
    <property type="entry name" value="Penicillin_amidase_N_B-knob"/>
</dbReference>
<evidence type="ECO:0000256" key="2">
    <source>
        <dbReference type="ARBA" id="ARBA00022729"/>
    </source>
</evidence>
<dbReference type="CDD" id="cd01936">
    <property type="entry name" value="Ntn_CA"/>
    <property type="match status" value="1"/>
</dbReference>
<dbReference type="AlphaFoldDB" id="A0A239KGV5"/>
<dbReference type="PIRSF" id="PIRSF001227">
    <property type="entry name" value="Pen_acylase"/>
    <property type="match status" value="1"/>
</dbReference>
<evidence type="ECO:0000313" key="8">
    <source>
        <dbReference type="Proteomes" id="UP000198339"/>
    </source>
</evidence>
<keyword evidence="2" id="KW-0732">Signal</keyword>
<reference evidence="7 8" key="1">
    <citation type="submission" date="2017-06" db="EMBL/GenBank/DDBJ databases">
        <authorList>
            <person name="Kim H.J."/>
            <person name="Triplett B.A."/>
        </authorList>
    </citation>
    <scope>NUCLEOTIDE SEQUENCE [LARGE SCALE GENOMIC DNA]</scope>
    <source>
        <strain evidence="7 8">DS15</strain>
    </source>
</reference>
<evidence type="ECO:0000256" key="5">
    <source>
        <dbReference type="PIRSR" id="PIRSR001227-1"/>
    </source>
</evidence>
<dbReference type="SUPFAM" id="SSF56235">
    <property type="entry name" value="N-terminal nucleophile aminohydrolases (Ntn hydrolases)"/>
    <property type="match status" value="1"/>
</dbReference>
<evidence type="ECO:0000256" key="6">
    <source>
        <dbReference type="PIRSR" id="PIRSR001227-2"/>
    </source>
</evidence>
<evidence type="ECO:0000313" key="7">
    <source>
        <dbReference type="EMBL" id="SNT17401.1"/>
    </source>
</evidence>
<gene>
    <name evidence="7" type="ORF">SAMN06295955_11447</name>
</gene>
<dbReference type="PANTHER" id="PTHR34218">
    <property type="entry name" value="PEPTIDASE S45 PENICILLIN AMIDASE"/>
    <property type="match status" value="1"/>
</dbReference>
<dbReference type="Gene3D" id="1.10.439.10">
    <property type="entry name" value="Penicillin Amidohydrolase, domain 1"/>
    <property type="match status" value="1"/>
</dbReference>
<dbReference type="InterPro" id="IPR002692">
    <property type="entry name" value="S45"/>
</dbReference>
<dbReference type="InterPro" id="IPR043147">
    <property type="entry name" value="Penicillin_amidase_A-knob"/>
</dbReference>
<feature type="binding site" evidence="6">
    <location>
        <position position="306"/>
    </location>
    <ligand>
        <name>Ca(2+)</name>
        <dbReference type="ChEBI" id="CHEBI:29108"/>
    </ligand>
</feature>
<sequence length="732" mass="80404">MRARRTIIMQRVGKRMRKFFLGLLLLLAAVAIGLAIWEPLTAEAPAAPAYKVGDVRIARDKFGVPHIFGKTDADVAYGVAFAHAEDDFSTLQEVLAMTRGRAGAMLGPDGAKIDYVAALLGVRDTTARDWPRLPADVRALFTAYAAGLNHYAEKHPGEVRMRGLFPVTGEDVVAGFVLRSPFFFGLDSVLGKLAAGEPLGREGGPAIDVTGKVVPRADTPLGSDPGESGSNGIAVAPSRMADGTTRLVSNSHQPWTGGVAWYELVVHSQQGWDFAGANFPGSPYPFLGHNKYLGWTNTVNRPDLIDVYKLTLDESGKNYRFDGRWLPLEKKRIWLKVKFGPFVLPVPRTVYRSVHGPVIENDQGAFAIRYAGQDQANMVTQYYRLNKAKSFAEWRAAMAAQGVPATNFIYADAKGNIGLFYNAMFPDRPRGFDWRTILPGDTSADLWTKTLPFDRVPALVNPASGYVINANNTPWVAAGPGDELDPAAFSPLLGIEDDMTNRAARLIQLFEASGKIDEARLRQIKYDTAYAKTGYAKAWIDKLLALDTKGDPALAEAQKLLREWDWNLDGKGHGDALALMVLRPAGSAHYQRRADPDPREVLSEVAAHLRQYFGSLDPKLGTVLRLRHGEGAHRVDLPLDGGNDTVRASTLWDAEPDGRLKVRHGDSFIMFVTWDKAGRVHSQSIQPFGAATTRPDSPHYNDQAPLFVRHQLKPVLFDPAALRASGARFYRP</sequence>
<dbReference type="InterPro" id="IPR029055">
    <property type="entry name" value="Ntn_hydrolases_N"/>
</dbReference>
<evidence type="ECO:0000256" key="3">
    <source>
        <dbReference type="ARBA" id="ARBA00022801"/>
    </source>
</evidence>
<comment type="similarity">
    <text evidence="1">Belongs to the peptidase S45 family.</text>
</comment>
<keyword evidence="6" id="KW-0106">Calcium</keyword>
<keyword evidence="6" id="KW-0479">Metal-binding</keyword>
<keyword evidence="3" id="KW-0378">Hydrolase</keyword>
<dbReference type="Pfam" id="PF01804">
    <property type="entry name" value="Penicil_amidase"/>
    <property type="match status" value="1"/>
</dbReference>
<dbReference type="GO" id="GO:0046872">
    <property type="term" value="F:metal ion binding"/>
    <property type="evidence" value="ECO:0007669"/>
    <property type="project" value="UniProtKB-KW"/>
</dbReference>
<dbReference type="GO" id="GO:0016811">
    <property type="term" value="F:hydrolase activity, acting on carbon-nitrogen (but not peptide) bonds, in linear amides"/>
    <property type="evidence" value="ECO:0007669"/>
    <property type="project" value="InterPro"/>
</dbReference>